<dbReference type="Pfam" id="PF01977">
    <property type="entry name" value="UbiD"/>
    <property type="match status" value="1"/>
</dbReference>
<sequence length="256" mass="27674">GAANFPLGVDEYDVAGSFLGQPARLVKCQTSDVEVPVDAEIVLEGEIAQGERVPEGPFGEYPGTYGAGNLTPKDAPVIHFKCFTHREQPIYQAIICGPTLGHESTYLNCVSREGGLYTATKAVCPAVKAVCIHPCRYVAAIQLGGGYHPGDVGLILAAAFSTNDFVKYVVVVNEDVDIADPADLFWAMSTRVDPGRDFHIFPQMREDALDPSTNRVCDKVGIDASVPLDVDARGFTRTRIPNLDKINLAKYLEAFL</sequence>
<dbReference type="Gene3D" id="3.40.1670.10">
    <property type="entry name" value="UbiD C-terminal domain-like"/>
    <property type="match status" value="1"/>
</dbReference>
<dbReference type="EMBL" id="LAZR01049285">
    <property type="protein sequence ID" value="KKK90007.1"/>
    <property type="molecule type" value="Genomic_DNA"/>
</dbReference>
<evidence type="ECO:0008006" key="5">
    <source>
        <dbReference type="Google" id="ProtNLM"/>
    </source>
</evidence>
<dbReference type="SUPFAM" id="SSF143968">
    <property type="entry name" value="UbiD C-terminal domain-like"/>
    <property type="match status" value="1"/>
</dbReference>
<dbReference type="PANTHER" id="PTHR30108:SF21">
    <property type="entry name" value="4-HYDROXYBENZOATE DECARBOXYLASE"/>
    <property type="match status" value="1"/>
</dbReference>
<feature type="domain" description="3-octaprenyl-4-hydroxybenzoate carboxy-lyase-like C-terminal" evidence="3">
    <location>
        <begin position="106"/>
        <end position="224"/>
    </location>
</feature>
<dbReference type="GO" id="GO:0005737">
    <property type="term" value="C:cytoplasm"/>
    <property type="evidence" value="ECO:0007669"/>
    <property type="project" value="TreeGrafter"/>
</dbReference>
<comment type="similarity">
    <text evidence="1">Belongs to the UbiD family.</text>
</comment>
<evidence type="ECO:0000256" key="1">
    <source>
        <dbReference type="ARBA" id="ARBA00010021"/>
    </source>
</evidence>
<dbReference type="InterPro" id="IPR049381">
    <property type="entry name" value="UbiD-like_C"/>
</dbReference>
<feature type="non-terminal residue" evidence="4">
    <location>
        <position position="1"/>
    </location>
</feature>
<organism evidence="4">
    <name type="scientific">marine sediment metagenome</name>
    <dbReference type="NCBI Taxonomy" id="412755"/>
    <lineage>
        <taxon>unclassified sequences</taxon>
        <taxon>metagenomes</taxon>
        <taxon>ecological metagenomes</taxon>
    </lineage>
</organism>
<dbReference type="Pfam" id="PF20696">
    <property type="entry name" value="UbiD_C"/>
    <property type="match status" value="1"/>
</dbReference>
<dbReference type="InterPro" id="IPR048304">
    <property type="entry name" value="UbiD_Rift_dom"/>
</dbReference>
<dbReference type="SUPFAM" id="SSF50475">
    <property type="entry name" value="FMN-binding split barrel"/>
    <property type="match status" value="1"/>
</dbReference>
<dbReference type="GO" id="GO:0016831">
    <property type="term" value="F:carboxy-lyase activity"/>
    <property type="evidence" value="ECO:0007669"/>
    <property type="project" value="InterPro"/>
</dbReference>
<reference evidence="4" key="1">
    <citation type="journal article" date="2015" name="Nature">
        <title>Complex archaea that bridge the gap between prokaryotes and eukaryotes.</title>
        <authorList>
            <person name="Spang A."/>
            <person name="Saw J.H."/>
            <person name="Jorgensen S.L."/>
            <person name="Zaremba-Niedzwiedzka K."/>
            <person name="Martijn J."/>
            <person name="Lind A.E."/>
            <person name="van Eijk R."/>
            <person name="Schleper C."/>
            <person name="Guy L."/>
            <person name="Ettema T.J."/>
        </authorList>
    </citation>
    <scope>NUCLEOTIDE SEQUENCE</scope>
</reference>
<feature type="domain" description="3-octaprenyl-4-hydroxybenzoate carboxy-lyase-like Rift-related" evidence="2">
    <location>
        <begin position="2"/>
        <end position="97"/>
    </location>
</feature>
<gene>
    <name evidence="4" type="ORF">LCGC14_2727390</name>
</gene>
<accession>A0A0F8Z8B1</accession>
<dbReference type="PANTHER" id="PTHR30108">
    <property type="entry name" value="3-OCTAPRENYL-4-HYDROXYBENZOATE CARBOXY-LYASE-RELATED"/>
    <property type="match status" value="1"/>
</dbReference>
<protein>
    <recommendedName>
        <fullName evidence="5">UbiD family decarboxylase</fullName>
    </recommendedName>
</protein>
<evidence type="ECO:0000313" key="4">
    <source>
        <dbReference type="EMBL" id="KKK90007.1"/>
    </source>
</evidence>
<dbReference type="AlphaFoldDB" id="A0A0F8Z8B1"/>
<evidence type="ECO:0000259" key="3">
    <source>
        <dbReference type="Pfam" id="PF20696"/>
    </source>
</evidence>
<name>A0A0F8Z8B1_9ZZZZ</name>
<comment type="caution">
    <text evidence="4">The sequence shown here is derived from an EMBL/GenBank/DDBJ whole genome shotgun (WGS) entry which is preliminary data.</text>
</comment>
<dbReference type="InterPro" id="IPR002830">
    <property type="entry name" value="UbiD"/>
</dbReference>
<evidence type="ECO:0000259" key="2">
    <source>
        <dbReference type="Pfam" id="PF01977"/>
    </source>
</evidence>
<proteinExistence type="inferred from homology"/>